<dbReference type="InterPro" id="IPR011712">
    <property type="entry name" value="Sig_transdc_His_kin_sub3_dim/P"/>
</dbReference>
<dbReference type="RefSeq" id="WP_131892343.1">
    <property type="nucleotide sequence ID" value="NZ_SMKU01000044.1"/>
</dbReference>
<evidence type="ECO:0000256" key="3">
    <source>
        <dbReference type="ARBA" id="ARBA00022679"/>
    </source>
</evidence>
<evidence type="ECO:0000313" key="10">
    <source>
        <dbReference type="EMBL" id="TDD91492.1"/>
    </source>
</evidence>
<dbReference type="GO" id="GO:0000155">
    <property type="term" value="F:phosphorelay sensor kinase activity"/>
    <property type="evidence" value="ECO:0007669"/>
    <property type="project" value="InterPro"/>
</dbReference>
<dbReference type="PANTHER" id="PTHR24421:SF37">
    <property type="entry name" value="SENSOR HISTIDINE KINASE NARS"/>
    <property type="match status" value="1"/>
</dbReference>
<sequence length="282" mass="30629">MTPQPRRDAARRFAALVEADRAEIVSRCEGAPPEAGEVLDDVVAGVRDGAGRGGGRTLSECFARWAARRLRDDPGLAEPFATALAALNESLERRHVARTRQEERRRIARELHDRLGEELTVALRRIELRSLMGGSGSDAAEQAIVGAMDRLREITSELVLEPVTDLREALREHVVAVADPRLRLWVAGEGDHAPPEVLTEAFFVLRQAVRNAIAHGDASRIVVEVDVGTRLLRGRVSDDGRGFTGEPGVGITSMRERAESVGGTVTIEGGRGTCVELRVPLC</sequence>
<evidence type="ECO:0000256" key="4">
    <source>
        <dbReference type="ARBA" id="ARBA00022692"/>
    </source>
</evidence>
<dbReference type="EMBL" id="SMKU01000044">
    <property type="protein sequence ID" value="TDD91492.1"/>
    <property type="molecule type" value="Genomic_DNA"/>
</dbReference>
<dbReference type="CDD" id="cd16917">
    <property type="entry name" value="HATPase_UhpB-NarQ-NarX-like"/>
    <property type="match status" value="1"/>
</dbReference>
<evidence type="ECO:0000256" key="6">
    <source>
        <dbReference type="ARBA" id="ARBA00022989"/>
    </source>
</evidence>
<dbReference type="SUPFAM" id="SSF55874">
    <property type="entry name" value="ATPase domain of HSP90 chaperone/DNA topoisomerase II/histidine kinase"/>
    <property type="match status" value="1"/>
</dbReference>
<dbReference type="GO" id="GO:0005886">
    <property type="term" value="C:plasma membrane"/>
    <property type="evidence" value="ECO:0007669"/>
    <property type="project" value="UniProtKB-SubCell"/>
</dbReference>
<keyword evidence="5" id="KW-0418">Kinase</keyword>
<dbReference type="Proteomes" id="UP000294513">
    <property type="component" value="Unassembled WGS sequence"/>
</dbReference>
<keyword evidence="7" id="KW-0902">Two-component regulatory system</keyword>
<comment type="subcellular location">
    <subcellularLocation>
        <location evidence="1">Cell membrane</location>
        <topology evidence="1">Multi-pass membrane protein</topology>
    </subcellularLocation>
</comment>
<comment type="caution">
    <text evidence="10">The sequence shown here is derived from an EMBL/GenBank/DDBJ whole genome shotgun (WGS) entry which is preliminary data.</text>
</comment>
<protein>
    <recommendedName>
        <fullName evidence="9">Histidine kinase/HSP90-like ATPase domain-containing protein</fullName>
    </recommendedName>
</protein>
<evidence type="ECO:0000256" key="7">
    <source>
        <dbReference type="ARBA" id="ARBA00023012"/>
    </source>
</evidence>
<keyword evidence="6" id="KW-1133">Transmembrane helix</keyword>
<evidence type="ECO:0000259" key="9">
    <source>
        <dbReference type="SMART" id="SM00387"/>
    </source>
</evidence>
<reference evidence="10 11" key="1">
    <citation type="submission" date="2019-03" db="EMBL/GenBank/DDBJ databases">
        <title>Draft genome sequences of novel Actinobacteria.</title>
        <authorList>
            <person name="Sahin N."/>
            <person name="Ay H."/>
            <person name="Saygin H."/>
        </authorList>
    </citation>
    <scope>NUCLEOTIDE SEQUENCE [LARGE SCALE GENOMIC DNA]</scope>
    <source>
        <strain evidence="10 11">H3C3</strain>
    </source>
</reference>
<dbReference type="Gene3D" id="3.30.565.10">
    <property type="entry name" value="Histidine kinase-like ATPase, C-terminal domain"/>
    <property type="match status" value="1"/>
</dbReference>
<dbReference type="AlphaFoldDB" id="A0A4R5C3W2"/>
<gene>
    <name evidence="10" type="ORF">E1298_11925</name>
</gene>
<keyword evidence="8" id="KW-0472">Membrane</keyword>
<dbReference type="Pfam" id="PF02518">
    <property type="entry name" value="HATPase_c"/>
    <property type="match status" value="1"/>
</dbReference>
<dbReference type="OrthoDB" id="144293at2"/>
<dbReference type="GO" id="GO:0046983">
    <property type="term" value="F:protein dimerization activity"/>
    <property type="evidence" value="ECO:0007669"/>
    <property type="project" value="InterPro"/>
</dbReference>
<proteinExistence type="predicted"/>
<dbReference type="Pfam" id="PF07730">
    <property type="entry name" value="HisKA_3"/>
    <property type="match status" value="1"/>
</dbReference>
<keyword evidence="4" id="KW-0812">Transmembrane</keyword>
<evidence type="ECO:0000256" key="5">
    <source>
        <dbReference type="ARBA" id="ARBA00022777"/>
    </source>
</evidence>
<keyword evidence="11" id="KW-1185">Reference proteome</keyword>
<dbReference type="InterPro" id="IPR036890">
    <property type="entry name" value="HATPase_C_sf"/>
</dbReference>
<dbReference type="SMART" id="SM00387">
    <property type="entry name" value="HATPase_c"/>
    <property type="match status" value="1"/>
</dbReference>
<keyword evidence="3" id="KW-0808">Transferase</keyword>
<evidence type="ECO:0000313" key="11">
    <source>
        <dbReference type="Proteomes" id="UP000294513"/>
    </source>
</evidence>
<dbReference type="InterPro" id="IPR050482">
    <property type="entry name" value="Sensor_HK_TwoCompSys"/>
</dbReference>
<feature type="domain" description="Histidine kinase/HSP90-like ATPase" evidence="9">
    <location>
        <begin position="196"/>
        <end position="281"/>
    </location>
</feature>
<dbReference type="PANTHER" id="PTHR24421">
    <property type="entry name" value="NITRATE/NITRITE SENSOR PROTEIN NARX-RELATED"/>
    <property type="match status" value="1"/>
</dbReference>
<dbReference type="InterPro" id="IPR003594">
    <property type="entry name" value="HATPase_dom"/>
</dbReference>
<evidence type="ECO:0000256" key="1">
    <source>
        <dbReference type="ARBA" id="ARBA00004651"/>
    </source>
</evidence>
<accession>A0A4R5C3W2</accession>
<keyword evidence="2" id="KW-1003">Cell membrane</keyword>
<evidence type="ECO:0000256" key="2">
    <source>
        <dbReference type="ARBA" id="ARBA00022475"/>
    </source>
</evidence>
<name>A0A4R5C3W2_9ACTN</name>
<organism evidence="10 11">
    <name type="scientific">Actinomadura rubrisoli</name>
    <dbReference type="NCBI Taxonomy" id="2530368"/>
    <lineage>
        <taxon>Bacteria</taxon>
        <taxon>Bacillati</taxon>
        <taxon>Actinomycetota</taxon>
        <taxon>Actinomycetes</taxon>
        <taxon>Streptosporangiales</taxon>
        <taxon>Thermomonosporaceae</taxon>
        <taxon>Actinomadura</taxon>
    </lineage>
</organism>
<evidence type="ECO:0000256" key="8">
    <source>
        <dbReference type="ARBA" id="ARBA00023136"/>
    </source>
</evidence>